<keyword evidence="3 7" id="KW-0889">Transcription antitermination</keyword>
<dbReference type="Gene3D" id="3.30.300.20">
    <property type="match status" value="2"/>
</dbReference>
<evidence type="ECO:0000256" key="6">
    <source>
        <dbReference type="ARBA" id="ARBA00023163"/>
    </source>
</evidence>
<evidence type="ECO:0000256" key="1">
    <source>
        <dbReference type="ARBA" id="ARBA00022472"/>
    </source>
</evidence>
<dbReference type="InterPro" id="IPR003029">
    <property type="entry name" value="S1_domain"/>
</dbReference>
<dbReference type="EMBL" id="LS483254">
    <property type="protein sequence ID" value="SQD92572.1"/>
    <property type="molecule type" value="Genomic_DNA"/>
</dbReference>
<dbReference type="InterPro" id="IPR010213">
    <property type="entry name" value="TF_NusA"/>
</dbReference>
<dbReference type="InterPro" id="IPR030842">
    <property type="entry name" value="TF_NusA_bacterial"/>
</dbReference>
<dbReference type="GO" id="GO:0006353">
    <property type="term" value="P:DNA-templated transcription termination"/>
    <property type="evidence" value="ECO:0007669"/>
    <property type="project" value="UniProtKB-UniRule"/>
</dbReference>
<dbReference type="PROSITE" id="PS50126">
    <property type="entry name" value="S1"/>
    <property type="match status" value="1"/>
</dbReference>
<accession>A0A2X3KJK3</accession>
<dbReference type="RefSeq" id="WP_122030771.1">
    <property type="nucleotide sequence ID" value="NZ_LS483254.1"/>
</dbReference>
<dbReference type="InterPro" id="IPR012340">
    <property type="entry name" value="NA-bd_OB-fold"/>
</dbReference>
<dbReference type="FunFam" id="3.30.300.20:FF:000002">
    <property type="entry name" value="Transcription termination/antitermination protein NusA"/>
    <property type="match status" value="1"/>
</dbReference>
<dbReference type="CDD" id="cd02134">
    <property type="entry name" value="KH-II_NusA_rpt1"/>
    <property type="match status" value="1"/>
</dbReference>
<evidence type="ECO:0000256" key="5">
    <source>
        <dbReference type="ARBA" id="ARBA00023015"/>
    </source>
</evidence>
<dbReference type="Gene3D" id="3.30.1480.10">
    <property type="entry name" value="NusA, N-terminal domain"/>
    <property type="match status" value="1"/>
</dbReference>
<dbReference type="InterPro" id="IPR009019">
    <property type="entry name" value="KH_sf_prok-type"/>
</dbReference>
<comment type="subcellular location">
    <subcellularLocation>
        <location evidence="7">Cytoplasm</location>
    </subcellularLocation>
</comment>
<dbReference type="InterPro" id="IPR013735">
    <property type="entry name" value="TF_NusA_N"/>
</dbReference>
<protein>
    <recommendedName>
        <fullName evidence="7">Transcription termination/antitermination protein NusA</fullName>
    </recommendedName>
</protein>
<dbReference type="PANTHER" id="PTHR22648">
    <property type="entry name" value="TRANSCRIPTION TERMINATION FACTOR NUSA"/>
    <property type="match status" value="1"/>
</dbReference>
<dbReference type="Pfam" id="PF13184">
    <property type="entry name" value="KH_NusA_1st"/>
    <property type="match status" value="1"/>
</dbReference>
<keyword evidence="6 7" id="KW-0804">Transcription</keyword>
<name>A0A2X3KJK3_9BACT</name>
<organism evidence="9 10">
    <name type="scientific">Candidatus Bipolaricaulis anaerobius</name>
    <dbReference type="NCBI Taxonomy" id="2026885"/>
    <lineage>
        <taxon>Bacteria</taxon>
        <taxon>Candidatus Bipolaricaulota</taxon>
        <taxon>Candidatus Bipolaricaulia</taxon>
        <taxon>Candidatus Bipolaricaulales</taxon>
        <taxon>Candidatus Bipolaricaulaceae</taxon>
        <taxon>Candidatus Bipolaricaulis</taxon>
    </lineage>
</organism>
<dbReference type="HAMAP" id="MF_00945_B">
    <property type="entry name" value="NusA_B"/>
    <property type="match status" value="1"/>
</dbReference>
<dbReference type="AlphaFoldDB" id="A0A2X3KJK3"/>
<evidence type="ECO:0000259" key="8">
    <source>
        <dbReference type="PROSITE" id="PS50126"/>
    </source>
</evidence>
<dbReference type="CDD" id="cd22529">
    <property type="entry name" value="KH-II_NusA_rpt2"/>
    <property type="match status" value="1"/>
</dbReference>
<dbReference type="Gene3D" id="2.40.50.140">
    <property type="entry name" value="Nucleic acid-binding proteins"/>
    <property type="match status" value="1"/>
</dbReference>
<dbReference type="PANTHER" id="PTHR22648:SF0">
    <property type="entry name" value="TRANSCRIPTION TERMINATION_ANTITERMINATION PROTEIN NUSA"/>
    <property type="match status" value="1"/>
</dbReference>
<keyword evidence="10" id="KW-1185">Reference proteome</keyword>
<keyword evidence="4 7" id="KW-0694">RNA-binding</keyword>
<dbReference type="NCBIfam" id="TIGR01953">
    <property type="entry name" value="NusA"/>
    <property type="match status" value="1"/>
</dbReference>
<evidence type="ECO:0000256" key="4">
    <source>
        <dbReference type="ARBA" id="ARBA00022884"/>
    </source>
</evidence>
<comment type="similarity">
    <text evidence="7">Belongs to the NusA family.</text>
</comment>
<dbReference type="GO" id="GO:0003700">
    <property type="term" value="F:DNA-binding transcription factor activity"/>
    <property type="evidence" value="ECO:0007669"/>
    <property type="project" value="InterPro"/>
</dbReference>
<reference evidence="10" key="1">
    <citation type="submission" date="2018-05" db="EMBL/GenBank/DDBJ databases">
        <authorList>
            <person name="Hao L."/>
        </authorList>
    </citation>
    <scope>NUCLEOTIDE SEQUENCE [LARGE SCALE GENOMIC DNA]</scope>
</reference>
<evidence type="ECO:0000256" key="2">
    <source>
        <dbReference type="ARBA" id="ARBA00022490"/>
    </source>
</evidence>
<dbReference type="CDD" id="cd04455">
    <property type="entry name" value="S1_NusA"/>
    <property type="match status" value="1"/>
</dbReference>
<dbReference type="SUPFAM" id="SSF50249">
    <property type="entry name" value="Nucleic acid-binding proteins"/>
    <property type="match status" value="1"/>
</dbReference>
<evidence type="ECO:0000256" key="7">
    <source>
        <dbReference type="HAMAP-Rule" id="MF_00945"/>
    </source>
</evidence>
<dbReference type="KEGG" id="bana:BARAN1_0548"/>
<dbReference type="InterPro" id="IPR015946">
    <property type="entry name" value="KH_dom-like_a/b"/>
</dbReference>
<evidence type="ECO:0000256" key="3">
    <source>
        <dbReference type="ARBA" id="ARBA00022814"/>
    </source>
</evidence>
<dbReference type="Pfam" id="PF26594">
    <property type="entry name" value="KH_NusA_2nd"/>
    <property type="match status" value="1"/>
</dbReference>
<dbReference type="InterPro" id="IPR025249">
    <property type="entry name" value="TF_NusA_KH_1st"/>
</dbReference>
<dbReference type="SUPFAM" id="SSF54814">
    <property type="entry name" value="Prokaryotic type KH domain (KH-domain type II)"/>
    <property type="match status" value="2"/>
</dbReference>
<dbReference type="InterPro" id="IPR058582">
    <property type="entry name" value="KH_NusA_2nd"/>
</dbReference>
<evidence type="ECO:0000313" key="9">
    <source>
        <dbReference type="EMBL" id="SQD92572.1"/>
    </source>
</evidence>
<keyword evidence="1 7" id="KW-0806">Transcription termination</keyword>
<comment type="subunit">
    <text evidence="7">Monomer. Binds directly to the core enzyme of the DNA-dependent RNA polymerase and to nascent RNA.</text>
</comment>
<dbReference type="OrthoDB" id="9807233at2"/>
<feature type="domain" description="S1 motif" evidence="8">
    <location>
        <begin position="102"/>
        <end position="166"/>
    </location>
</feature>
<comment type="function">
    <text evidence="7">Participates in both transcription termination and antitermination.</text>
</comment>
<dbReference type="Pfam" id="PF08529">
    <property type="entry name" value="NusA_N"/>
    <property type="match status" value="1"/>
</dbReference>
<dbReference type="GO" id="GO:0031564">
    <property type="term" value="P:transcription antitermination"/>
    <property type="evidence" value="ECO:0007669"/>
    <property type="project" value="UniProtKB-UniRule"/>
</dbReference>
<dbReference type="GO" id="GO:0005829">
    <property type="term" value="C:cytosol"/>
    <property type="evidence" value="ECO:0007669"/>
    <property type="project" value="TreeGrafter"/>
</dbReference>
<dbReference type="GO" id="GO:0003723">
    <property type="term" value="F:RNA binding"/>
    <property type="evidence" value="ECO:0007669"/>
    <property type="project" value="UniProtKB-UniRule"/>
</dbReference>
<gene>
    <name evidence="7 9" type="primary">nusA</name>
    <name evidence="9" type="ORF">BARAN1_0548</name>
</gene>
<dbReference type="Proteomes" id="UP000249818">
    <property type="component" value="Chromosome BARAN1"/>
</dbReference>
<sequence length="315" mass="35348">MNVEFLEAIEEMARARGLDREVAFVAMEKAIAAAYQAKFGGEEPPPVEIDRRSGDVRVNGEIFDLVRELGRIESRRAEDFFRREILRHRREGLYEMYASRIGEILNGFVHRFEGRDVWINLGEVEALLPSEERMPTERYVPGRRLRTYLYRVEKLQGDPRIYVSRAHPDFVAKLLALEVPELEQGMLEVVKVARVPGTKSKVLVRGVDPRIDPVGSCIGPGGSRIRAVSRELSGEKVDIVRWNEDVRQVIRGALAPASTLEIELDEPAKKAVVTVPGSDISLAIGRDGHNVELAAKLTGYAITIRTPSGERAQTR</sequence>
<proteinExistence type="inferred from homology"/>
<keyword evidence="5 7" id="KW-0805">Transcription regulation</keyword>
<keyword evidence="2 7" id="KW-0963">Cytoplasm</keyword>
<dbReference type="InterPro" id="IPR036555">
    <property type="entry name" value="NusA_N_sf"/>
</dbReference>
<evidence type="ECO:0000313" key="10">
    <source>
        <dbReference type="Proteomes" id="UP000249818"/>
    </source>
</evidence>
<dbReference type="SUPFAM" id="SSF69705">
    <property type="entry name" value="Transcription factor NusA, N-terminal domain"/>
    <property type="match status" value="1"/>
</dbReference>